<name>A0ABV6EDD9_9GAMM</name>
<keyword evidence="3" id="KW-1185">Reference proteome</keyword>
<feature type="signal peptide" evidence="1">
    <location>
        <begin position="1"/>
        <end position="32"/>
    </location>
</feature>
<dbReference type="EMBL" id="JBHLXG010000008">
    <property type="protein sequence ID" value="MFC0226935.1"/>
    <property type="molecule type" value="Genomic_DNA"/>
</dbReference>
<evidence type="ECO:0000313" key="3">
    <source>
        <dbReference type="Proteomes" id="UP001589792"/>
    </source>
</evidence>
<proteinExistence type="predicted"/>
<dbReference type="RefSeq" id="WP_380674988.1">
    <property type="nucleotide sequence ID" value="NZ_CP173186.1"/>
</dbReference>
<gene>
    <name evidence="2" type="ORF">ACFFJ3_10545</name>
</gene>
<evidence type="ECO:0000313" key="2">
    <source>
        <dbReference type="EMBL" id="MFC0226935.1"/>
    </source>
</evidence>
<keyword evidence="1" id="KW-0732">Signal</keyword>
<organism evidence="2 3">
    <name type="scientific">Serratia aquatilis</name>
    <dbReference type="NCBI Taxonomy" id="1737515"/>
    <lineage>
        <taxon>Bacteria</taxon>
        <taxon>Pseudomonadati</taxon>
        <taxon>Pseudomonadota</taxon>
        <taxon>Gammaproteobacteria</taxon>
        <taxon>Enterobacterales</taxon>
        <taxon>Yersiniaceae</taxon>
        <taxon>Serratia</taxon>
    </lineage>
</organism>
<protein>
    <submittedName>
        <fullName evidence="2">SinI family autotransporter-associated protein</fullName>
    </submittedName>
</protein>
<evidence type="ECO:0000256" key="1">
    <source>
        <dbReference type="SAM" id="SignalP"/>
    </source>
</evidence>
<dbReference type="Proteomes" id="UP001589792">
    <property type="component" value="Unassembled WGS sequence"/>
</dbReference>
<reference evidence="2 3" key="1">
    <citation type="submission" date="2024-09" db="EMBL/GenBank/DDBJ databases">
        <authorList>
            <person name="Sun Q."/>
            <person name="Mori K."/>
        </authorList>
    </citation>
    <scope>NUCLEOTIDE SEQUENCE [LARGE SCALE GENOMIC DNA]</scope>
    <source>
        <strain evidence="2 3">CCM 8626</strain>
    </source>
</reference>
<sequence>MKQDKKSPQGLALKPIALVLMLGIGMAGTAWAGSTPTTLAVSGKSPVLVAPSNSNTPHSVDFSGTYARAEVLSTGDTIVMTYRHDDSDGDEDDSLSTVVWSYTPAGGGAEVTITPTSNVPAIGSTPGTSTITIPSEALGATAIKVEIWEQSKTGIPLRGQQSIVVLDTSKGSAAEGGGGTATLPGPIALGSSTTGIAGGIFLASDNPSAGSGAADYSRTEGNNPKVGETYLFRAWQDVNGNGVWDEGEKDVTANLSTISWKLDGSNTTAAGSSTPVTLSNHIISGATADSYSVPVNSLSGSGAVSGDQGFSLKVDFN</sequence>
<dbReference type="NCBIfam" id="NF040711">
    <property type="entry name" value="partner_SinI"/>
    <property type="match status" value="1"/>
</dbReference>
<accession>A0ABV6EDD9</accession>
<dbReference type="InterPro" id="IPR047745">
    <property type="entry name" value="SinI-like"/>
</dbReference>
<feature type="chain" id="PRO_5047380613" evidence="1">
    <location>
        <begin position="33"/>
        <end position="317"/>
    </location>
</feature>
<comment type="caution">
    <text evidence="2">The sequence shown here is derived from an EMBL/GenBank/DDBJ whole genome shotgun (WGS) entry which is preliminary data.</text>
</comment>